<keyword evidence="2" id="KW-1185">Reference proteome</keyword>
<proteinExistence type="predicted"/>
<reference evidence="1 2" key="1">
    <citation type="submission" date="2024-11" db="EMBL/GenBank/DDBJ databases">
        <title>Chromosome-level genome assembly of the freshwater bivalve Anodonta woodiana.</title>
        <authorList>
            <person name="Chen X."/>
        </authorList>
    </citation>
    <scope>NUCLEOTIDE SEQUENCE [LARGE SCALE GENOMIC DNA]</scope>
    <source>
        <strain evidence="1">MN2024</strain>
        <tissue evidence="1">Gills</tissue>
    </source>
</reference>
<evidence type="ECO:0000313" key="2">
    <source>
        <dbReference type="Proteomes" id="UP001634394"/>
    </source>
</evidence>
<name>A0ABD3XLP8_SINWO</name>
<accession>A0ABD3XLP8</accession>
<protein>
    <submittedName>
        <fullName evidence="1">Uncharacterized protein</fullName>
    </submittedName>
</protein>
<comment type="caution">
    <text evidence="1">The sequence shown here is derived from an EMBL/GenBank/DDBJ whole genome shotgun (WGS) entry which is preliminary data.</text>
</comment>
<sequence length="134" mass="15143">MDDIVVFESGSSKSVNTLLPEASQTNAFQATQEQEQLPSTLRIHQGNCFTELIQLYQKEEMQLICCTVKRVLPSEADEKGECVGLLRDIFTEFWGSFYSKCCEGADIKVPILRQDMGEDEWKLVGKIICVGWSI</sequence>
<evidence type="ECO:0000313" key="1">
    <source>
        <dbReference type="EMBL" id="KAL3886531.1"/>
    </source>
</evidence>
<dbReference type="AlphaFoldDB" id="A0ABD3XLP8"/>
<gene>
    <name evidence="1" type="ORF">ACJMK2_026516</name>
</gene>
<dbReference type="EMBL" id="JBJQND010000002">
    <property type="protein sequence ID" value="KAL3886531.1"/>
    <property type="molecule type" value="Genomic_DNA"/>
</dbReference>
<organism evidence="1 2">
    <name type="scientific">Sinanodonta woodiana</name>
    <name type="common">Chinese pond mussel</name>
    <name type="synonym">Anodonta woodiana</name>
    <dbReference type="NCBI Taxonomy" id="1069815"/>
    <lineage>
        <taxon>Eukaryota</taxon>
        <taxon>Metazoa</taxon>
        <taxon>Spiralia</taxon>
        <taxon>Lophotrochozoa</taxon>
        <taxon>Mollusca</taxon>
        <taxon>Bivalvia</taxon>
        <taxon>Autobranchia</taxon>
        <taxon>Heteroconchia</taxon>
        <taxon>Palaeoheterodonta</taxon>
        <taxon>Unionida</taxon>
        <taxon>Unionoidea</taxon>
        <taxon>Unionidae</taxon>
        <taxon>Unioninae</taxon>
        <taxon>Sinanodonta</taxon>
    </lineage>
</organism>
<dbReference type="Proteomes" id="UP001634394">
    <property type="component" value="Unassembled WGS sequence"/>
</dbReference>